<dbReference type="PANTHER" id="PTHR12214:SF0">
    <property type="entry name" value="LD29489P"/>
    <property type="match status" value="1"/>
</dbReference>
<name>S8CZU8_9LAMI</name>
<dbReference type="OrthoDB" id="1678450at2759"/>
<proteinExistence type="predicted"/>
<dbReference type="Proteomes" id="UP000015453">
    <property type="component" value="Unassembled WGS sequence"/>
</dbReference>
<evidence type="ECO:0000313" key="3">
    <source>
        <dbReference type="EMBL" id="EPS73029.1"/>
    </source>
</evidence>
<dbReference type="AlphaFoldDB" id="S8CZU8"/>
<dbReference type="EMBL" id="AUSU01000591">
    <property type="protein sequence ID" value="EPS73029.1"/>
    <property type="molecule type" value="Genomic_DNA"/>
</dbReference>
<dbReference type="InterPro" id="IPR012890">
    <property type="entry name" value="GCFC2-like"/>
</dbReference>
<dbReference type="GO" id="GO:0000398">
    <property type="term" value="P:mRNA splicing, via spliceosome"/>
    <property type="evidence" value="ECO:0007669"/>
    <property type="project" value="InterPro"/>
</dbReference>
<dbReference type="GO" id="GO:0005634">
    <property type="term" value="C:nucleus"/>
    <property type="evidence" value="ECO:0007669"/>
    <property type="project" value="UniProtKB-SubCell"/>
</dbReference>
<dbReference type="GO" id="GO:0003677">
    <property type="term" value="F:DNA binding"/>
    <property type="evidence" value="ECO:0007669"/>
    <property type="project" value="InterPro"/>
</dbReference>
<sequence length="149" mass="16838">MDAVPNAARVAAYRYGAALRLMRNICMWKDILAMPVLEKIALDQLLSAKILPHLRSMQSNVHDAIYRSERLVTSLSDVWSGPTVTGDKSRKPLESFVDYLLSVGRRLSGGPENETGYKLARRLKKMLVDLNEYDEARAISRTFKLKEAL</sequence>
<gene>
    <name evidence="3" type="ORF">M569_01727</name>
</gene>
<keyword evidence="4" id="KW-1185">Reference proteome</keyword>
<evidence type="ECO:0000256" key="1">
    <source>
        <dbReference type="ARBA" id="ARBA00004123"/>
    </source>
</evidence>
<organism evidence="3 4">
    <name type="scientific">Genlisea aurea</name>
    <dbReference type="NCBI Taxonomy" id="192259"/>
    <lineage>
        <taxon>Eukaryota</taxon>
        <taxon>Viridiplantae</taxon>
        <taxon>Streptophyta</taxon>
        <taxon>Embryophyta</taxon>
        <taxon>Tracheophyta</taxon>
        <taxon>Spermatophyta</taxon>
        <taxon>Magnoliopsida</taxon>
        <taxon>eudicotyledons</taxon>
        <taxon>Gunneridae</taxon>
        <taxon>Pentapetalae</taxon>
        <taxon>asterids</taxon>
        <taxon>lamiids</taxon>
        <taxon>Lamiales</taxon>
        <taxon>Lentibulariaceae</taxon>
        <taxon>Genlisea</taxon>
    </lineage>
</organism>
<dbReference type="PANTHER" id="PTHR12214">
    <property type="entry name" value="GC-RICH SEQUENCE DNA-BINDING FACTOR"/>
    <property type="match status" value="1"/>
</dbReference>
<keyword evidence="2" id="KW-0539">Nucleus</keyword>
<evidence type="ECO:0000313" key="4">
    <source>
        <dbReference type="Proteomes" id="UP000015453"/>
    </source>
</evidence>
<accession>S8CZU8</accession>
<comment type="caution">
    <text evidence="3">The sequence shown here is derived from an EMBL/GenBank/DDBJ whole genome shotgun (WGS) entry which is preliminary data.</text>
</comment>
<comment type="subcellular location">
    <subcellularLocation>
        <location evidence="1">Nucleus</location>
    </subcellularLocation>
</comment>
<protein>
    <submittedName>
        <fullName evidence="3">Uncharacterized protein</fullName>
    </submittedName>
</protein>
<evidence type="ECO:0000256" key="2">
    <source>
        <dbReference type="ARBA" id="ARBA00023242"/>
    </source>
</evidence>
<reference evidence="3 4" key="1">
    <citation type="journal article" date="2013" name="BMC Genomics">
        <title>The miniature genome of a carnivorous plant Genlisea aurea contains a low number of genes and short non-coding sequences.</title>
        <authorList>
            <person name="Leushkin E.V."/>
            <person name="Sutormin R.A."/>
            <person name="Nabieva E.R."/>
            <person name="Penin A.A."/>
            <person name="Kondrashov A.S."/>
            <person name="Logacheva M.D."/>
        </authorList>
    </citation>
    <scope>NUCLEOTIDE SEQUENCE [LARGE SCALE GENOMIC DNA]</scope>
</reference>